<keyword evidence="5" id="KW-0548">Nucleotidyltransferase</keyword>
<dbReference type="GO" id="GO:0006390">
    <property type="term" value="P:mitochondrial transcription"/>
    <property type="evidence" value="ECO:0007669"/>
    <property type="project" value="TreeGrafter"/>
</dbReference>
<dbReference type="InterPro" id="IPR002092">
    <property type="entry name" value="DNA-dir_Rpol_phage-type"/>
</dbReference>
<dbReference type="GO" id="GO:0034245">
    <property type="term" value="C:mitochondrial DNA-directed RNA polymerase complex"/>
    <property type="evidence" value="ECO:0007669"/>
    <property type="project" value="TreeGrafter"/>
</dbReference>
<evidence type="ECO:0000256" key="7">
    <source>
        <dbReference type="ARBA" id="ARBA00048552"/>
    </source>
</evidence>
<sequence>MENEKEMEQYQMETSWSTRITDEIVLEAIQGNIPFSMELAILDNITELNRGTVSNKEIFIKFFSLMLKDKVARPIQAIAAQSGHIARIEDTAEAFEWGIILLKECAESGLYQFQEIEEDWYVYPNLTLTKKIKQKIDRLQYLPPMKSLPIPWTNNTNGGWLFETKHLVLGNKFKKHSLPLAYDVINKLQEIEWEIDSETYKYEKQTNRAMNKQKFLRVIKDYLGIPFHFVWRYDCRGRSYSSGYDLNLQTNEYGKALLSLHKKEVITDIGLPNLYIAIANHAGMDHLTWQDRYKWAKSMHPDSINWKEPILGRKAIRALKDTEECKATGYVMSLDATSSGLQVMAALSGCEDTAVQVNMVDPDQRVDVYGTIANEMSKQLSKPVPRKIIKQAAMT</sequence>
<comment type="catalytic activity">
    <reaction evidence="7">
        <text>RNA(n) + a ribonucleoside 5'-triphosphate = RNA(n+1) + diphosphate</text>
        <dbReference type="Rhea" id="RHEA:21248"/>
        <dbReference type="Rhea" id="RHEA-COMP:14527"/>
        <dbReference type="Rhea" id="RHEA-COMP:17342"/>
        <dbReference type="ChEBI" id="CHEBI:33019"/>
        <dbReference type="ChEBI" id="CHEBI:61557"/>
        <dbReference type="ChEBI" id="CHEBI:140395"/>
        <dbReference type="EC" id="2.7.7.6"/>
    </reaction>
</comment>
<protein>
    <recommendedName>
        <fullName evidence="2">DNA-directed RNA polymerase</fullName>
        <ecNumber evidence="2">2.7.7.6</ecNumber>
    </recommendedName>
</protein>
<name>A0A382JKF4_9ZZZZ</name>
<evidence type="ECO:0000256" key="1">
    <source>
        <dbReference type="ARBA" id="ARBA00009493"/>
    </source>
</evidence>
<dbReference type="EC" id="2.7.7.6" evidence="2"/>
<evidence type="ECO:0000313" key="9">
    <source>
        <dbReference type="EMBL" id="SVC12610.1"/>
    </source>
</evidence>
<dbReference type="InterPro" id="IPR046950">
    <property type="entry name" value="DNA-dir_Rpol_C_phage-type"/>
</dbReference>
<dbReference type="GO" id="GO:0003899">
    <property type="term" value="F:DNA-directed RNA polymerase activity"/>
    <property type="evidence" value="ECO:0007669"/>
    <property type="project" value="UniProtKB-EC"/>
</dbReference>
<evidence type="ECO:0000256" key="4">
    <source>
        <dbReference type="ARBA" id="ARBA00022679"/>
    </source>
</evidence>
<feature type="non-terminal residue" evidence="9">
    <location>
        <position position="395"/>
    </location>
</feature>
<dbReference type="EMBL" id="UINC01074928">
    <property type="protein sequence ID" value="SVC12610.1"/>
    <property type="molecule type" value="Genomic_DNA"/>
</dbReference>
<accession>A0A382JKF4</accession>
<gene>
    <name evidence="9" type="ORF">METZ01_LOCUS265464</name>
</gene>
<keyword evidence="3" id="KW-0240">DNA-directed RNA polymerase</keyword>
<dbReference type="GO" id="GO:0003677">
    <property type="term" value="F:DNA binding"/>
    <property type="evidence" value="ECO:0007669"/>
    <property type="project" value="InterPro"/>
</dbReference>
<keyword evidence="4" id="KW-0808">Transferase</keyword>
<evidence type="ECO:0000256" key="5">
    <source>
        <dbReference type="ARBA" id="ARBA00022695"/>
    </source>
</evidence>
<feature type="domain" description="DNA-directed RNA polymerase C-terminal" evidence="8">
    <location>
        <begin position="332"/>
        <end position="392"/>
    </location>
</feature>
<dbReference type="PANTHER" id="PTHR10102:SF0">
    <property type="entry name" value="DNA-DIRECTED RNA POLYMERASE, MITOCHONDRIAL"/>
    <property type="match status" value="1"/>
</dbReference>
<dbReference type="PANTHER" id="PTHR10102">
    <property type="entry name" value="DNA-DIRECTED RNA POLYMERASE, MITOCHONDRIAL"/>
    <property type="match status" value="1"/>
</dbReference>
<keyword evidence="6" id="KW-0804">Transcription</keyword>
<evidence type="ECO:0000256" key="2">
    <source>
        <dbReference type="ARBA" id="ARBA00012418"/>
    </source>
</evidence>
<dbReference type="InterPro" id="IPR043502">
    <property type="entry name" value="DNA/RNA_pol_sf"/>
</dbReference>
<dbReference type="AlphaFoldDB" id="A0A382JKF4"/>
<evidence type="ECO:0000256" key="6">
    <source>
        <dbReference type="ARBA" id="ARBA00023163"/>
    </source>
</evidence>
<comment type="similarity">
    <text evidence="1">Belongs to the phage and mitochondrial RNA polymerase family.</text>
</comment>
<evidence type="ECO:0000256" key="3">
    <source>
        <dbReference type="ARBA" id="ARBA00022478"/>
    </source>
</evidence>
<reference evidence="9" key="1">
    <citation type="submission" date="2018-05" db="EMBL/GenBank/DDBJ databases">
        <authorList>
            <person name="Lanie J.A."/>
            <person name="Ng W.-L."/>
            <person name="Kazmierczak K.M."/>
            <person name="Andrzejewski T.M."/>
            <person name="Davidsen T.M."/>
            <person name="Wayne K.J."/>
            <person name="Tettelin H."/>
            <person name="Glass J.I."/>
            <person name="Rusch D."/>
            <person name="Podicherti R."/>
            <person name="Tsui H.-C.T."/>
            <person name="Winkler M.E."/>
        </authorList>
    </citation>
    <scope>NUCLEOTIDE SEQUENCE</scope>
</reference>
<organism evidence="9">
    <name type="scientific">marine metagenome</name>
    <dbReference type="NCBI Taxonomy" id="408172"/>
    <lineage>
        <taxon>unclassified sequences</taxon>
        <taxon>metagenomes</taxon>
        <taxon>ecological metagenomes</taxon>
    </lineage>
</organism>
<dbReference type="Pfam" id="PF00940">
    <property type="entry name" value="RNA_pol"/>
    <property type="match status" value="1"/>
</dbReference>
<evidence type="ECO:0000259" key="8">
    <source>
        <dbReference type="Pfam" id="PF00940"/>
    </source>
</evidence>
<dbReference type="SUPFAM" id="SSF56672">
    <property type="entry name" value="DNA/RNA polymerases"/>
    <property type="match status" value="1"/>
</dbReference>
<proteinExistence type="inferred from homology"/>